<dbReference type="GO" id="GO:0016020">
    <property type="term" value="C:membrane"/>
    <property type="evidence" value="ECO:0007669"/>
    <property type="project" value="UniProtKB-SubCell"/>
</dbReference>
<dbReference type="SUPFAM" id="SSF81321">
    <property type="entry name" value="Family A G protein-coupled receptor-like"/>
    <property type="match status" value="1"/>
</dbReference>
<feature type="transmembrane region" description="Helical" evidence="5">
    <location>
        <begin position="44"/>
        <end position="67"/>
    </location>
</feature>
<accession>A0A553NZR0</accession>
<keyword evidence="4 5" id="KW-0472">Membrane</keyword>
<keyword evidence="8" id="KW-1185">Reference proteome</keyword>
<dbReference type="InterPro" id="IPR017452">
    <property type="entry name" value="GPCR_Rhodpsn_7TM"/>
</dbReference>
<evidence type="ECO:0000256" key="1">
    <source>
        <dbReference type="ARBA" id="ARBA00004370"/>
    </source>
</evidence>
<evidence type="ECO:0000313" key="8">
    <source>
        <dbReference type="Proteomes" id="UP000318571"/>
    </source>
</evidence>
<dbReference type="OrthoDB" id="10011262at2759"/>
<dbReference type="Gene3D" id="1.20.1070.10">
    <property type="entry name" value="Rhodopsin 7-helix transmembrane proteins"/>
    <property type="match status" value="1"/>
</dbReference>
<dbReference type="EMBL" id="VCGU01000009">
    <property type="protein sequence ID" value="TRY70921.1"/>
    <property type="molecule type" value="Genomic_DNA"/>
</dbReference>
<feature type="transmembrane region" description="Helical" evidence="5">
    <location>
        <begin position="207"/>
        <end position="231"/>
    </location>
</feature>
<evidence type="ECO:0000313" key="7">
    <source>
        <dbReference type="EMBL" id="TRY70921.1"/>
    </source>
</evidence>
<keyword evidence="3 5" id="KW-1133">Transmembrane helix</keyword>
<dbReference type="InterPro" id="IPR052954">
    <property type="entry name" value="GPCR-Ligand_Int"/>
</dbReference>
<evidence type="ECO:0000256" key="2">
    <source>
        <dbReference type="ARBA" id="ARBA00022692"/>
    </source>
</evidence>
<comment type="subcellular location">
    <subcellularLocation>
        <location evidence="1">Membrane</location>
    </subcellularLocation>
</comment>
<name>A0A553NZR0_TIGCA</name>
<keyword evidence="2 5" id="KW-0812">Transmembrane</keyword>
<dbReference type="Proteomes" id="UP000318571">
    <property type="component" value="Chromosome 9"/>
</dbReference>
<protein>
    <recommendedName>
        <fullName evidence="6">G-protein coupled receptors family 1 profile domain-containing protein</fullName>
    </recommendedName>
</protein>
<comment type="caution">
    <text evidence="7">The sequence shown here is derived from an EMBL/GenBank/DDBJ whole genome shotgun (WGS) entry which is preliminary data.</text>
</comment>
<gene>
    <name evidence="7" type="ORF">TCAL_16382</name>
</gene>
<organism evidence="7 8">
    <name type="scientific">Tigriopus californicus</name>
    <name type="common">Marine copepod</name>
    <dbReference type="NCBI Taxonomy" id="6832"/>
    <lineage>
        <taxon>Eukaryota</taxon>
        <taxon>Metazoa</taxon>
        <taxon>Ecdysozoa</taxon>
        <taxon>Arthropoda</taxon>
        <taxon>Crustacea</taxon>
        <taxon>Multicrustacea</taxon>
        <taxon>Hexanauplia</taxon>
        <taxon>Copepoda</taxon>
        <taxon>Harpacticoida</taxon>
        <taxon>Harpacticidae</taxon>
        <taxon>Tigriopus</taxon>
    </lineage>
</organism>
<evidence type="ECO:0000256" key="3">
    <source>
        <dbReference type="ARBA" id="ARBA00022989"/>
    </source>
</evidence>
<dbReference type="PANTHER" id="PTHR46641">
    <property type="entry name" value="FMRFAMIDE RECEPTOR-RELATED"/>
    <property type="match status" value="1"/>
</dbReference>
<dbReference type="PROSITE" id="PS50262">
    <property type="entry name" value="G_PROTEIN_RECEP_F1_2"/>
    <property type="match status" value="1"/>
</dbReference>
<reference evidence="7 8" key="1">
    <citation type="journal article" date="2018" name="Nat. Ecol. Evol.">
        <title>Genomic signatures of mitonuclear coevolution across populations of Tigriopus californicus.</title>
        <authorList>
            <person name="Barreto F.S."/>
            <person name="Watson E.T."/>
            <person name="Lima T.G."/>
            <person name="Willett C.S."/>
            <person name="Edmands S."/>
            <person name="Li W."/>
            <person name="Burton R.S."/>
        </authorList>
    </citation>
    <scope>NUCLEOTIDE SEQUENCE [LARGE SCALE GENOMIC DNA]</scope>
    <source>
        <strain evidence="7 8">San Diego</strain>
    </source>
</reference>
<dbReference type="PANTHER" id="PTHR46641:SF2">
    <property type="entry name" value="FMRFAMIDE RECEPTOR"/>
    <property type="match status" value="1"/>
</dbReference>
<dbReference type="AlphaFoldDB" id="A0A553NZR0"/>
<evidence type="ECO:0000256" key="4">
    <source>
        <dbReference type="ARBA" id="ARBA00023136"/>
    </source>
</evidence>
<evidence type="ECO:0000256" key="5">
    <source>
        <dbReference type="SAM" id="Phobius"/>
    </source>
</evidence>
<sequence length="278" mass="31984">MVGSIYTTVVVALERYVAVSKPFNVYMENTGDGNILRWRKLCQYVGPVVVFSVFFNIPTFFEFQVISDTVNSTTSSRLMVTPLRENSVYILFYINLARIPITGLLPFLALCILNYLVYVHLVKRRKNILESAHYGHYKSKFNVEHRQAQTLFGVALIFFFGHLLRVALNLHEFLALQSALSSDELMRYGCYSRWPFWSMVSRSVSRLLMTTSSSANLLVYCAISGIFRNILLQSIRKLLRPFFGPADQHNQNNRVYSFSSACRRSYDTTVTSIRVTML</sequence>
<feature type="transmembrane region" description="Helical" evidence="5">
    <location>
        <begin position="148"/>
        <end position="168"/>
    </location>
</feature>
<feature type="domain" description="G-protein coupled receptors family 1 profile" evidence="6">
    <location>
        <begin position="1"/>
        <end position="220"/>
    </location>
</feature>
<evidence type="ECO:0000259" key="6">
    <source>
        <dbReference type="PROSITE" id="PS50262"/>
    </source>
</evidence>
<proteinExistence type="predicted"/>
<feature type="transmembrane region" description="Helical" evidence="5">
    <location>
        <begin position="87"/>
        <end position="117"/>
    </location>
</feature>
<dbReference type="STRING" id="6832.A0A553NZR0"/>